<accession>A0A0M3KF81</accession>
<organism evidence="1">
    <name type="scientific">Anisakis simplex</name>
    <name type="common">Herring worm</name>
    <dbReference type="NCBI Taxonomy" id="6269"/>
    <lineage>
        <taxon>Eukaryota</taxon>
        <taxon>Metazoa</taxon>
        <taxon>Ecdysozoa</taxon>
        <taxon>Nematoda</taxon>
        <taxon>Chromadorea</taxon>
        <taxon>Rhabditida</taxon>
        <taxon>Spirurina</taxon>
        <taxon>Ascaridomorpha</taxon>
        <taxon>Ascaridoidea</taxon>
        <taxon>Anisakidae</taxon>
        <taxon>Anisakis</taxon>
        <taxon>Anisakis simplex complex</taxon>
    </lineage>
</organism>
<dbReference type="WBParaSite" id="ASIM_0001964001-mRNA-1">
    <property type="protein sequence ID" value="ASIM_0001964001-mRNA-1"/>
    <property type="gene ID" value="ASIM_0001964001"/>
</dbReference>
<protein>
    <submittedName>
        <fullName evidence="1">Secreted protein</fullName>
    </submittedName>
</protein>
<name>A0A0M3KF81_ANISI</name>
<evidence type="ECO:0000313" key="1">
    <source>
        <dbReference type="WBParaSite" id="ASIM_0001964001-mRNA-1"/>
    </source>
</evidence>
<sequence>LHLYSRIVHPVCTVFVTVTPNTVAHLSATKPYDWLQPLCCSLGELVQWWATFLVVVDECDEDENDEDDVDEVDRRHHMVMVESHDLNARG</sequence>
<reference evidence="1" key="1">
    <citation type="submission" date="2017-02" db="UniProtKB">
        <authorList>
            <consortium name="WormBaseParasite"/>
        </authorList>
    </citation>
    <scope>IDENTIFICATION</scope>
</reference>
<dbReference type="AlphaFoldDB" id="A0A0M3KF81"/>
<proteinExistence type="predicted"/>